<protein>
    <submittedName>
        <fullName evidence="3">Amidohydrolase family protein</fullName>
    </submittedName>
</protein>
<dbReference type="Gene3D" id="3.30.110.90">
    <property type="entry name" value="Amidohydrolase"/>
    <property type="match status" value="1"/>
</dbReference>
<keyword evidence="1" id="KW-0732">Signal</keyword>
<organism evidence="3 4">
    <name type="scientific">Brevundimonas terrae</name>
    <dbReference type="NCBI Taxonomy" id="363631"/>
    <lineage>
        <taxon>Bacteria</taxon>
        <taxon>Pseudomonadati</taxon>
        <taxon>Pseudomonadota</taxon>
        <taxon>Alphaproteobacteria</taxon>
        <taxon>Caulobacterales</taxon>
        <taxon>Caulobacteraceae</taxon>
        <taxon>Brevundimonas</taxon>
    </lineage>
</organism>
<dbReference type="Gene3D" id="3.40.50.10910">
    <property type="entry name" value="Amidohydrolase"/>
    <property type="match status" value="1"/>
</dbReference>
<dbReference type="SUPFAM" id="SSF51338">
    <property type="entry name" value="Composite domain of metallo-dependent hydrolases"/>
    <property type="match status" value="1"/>
</dbReference>
<dbReference type="InterPro" id="IPR032466">
    <property type="entry name" value="Metal_Hydrolase"/>
</dbReference>
<dbReference type="Gene3D" id="3.20.20.140">
    <property type="entry name" value="Metal-dependent hydrolases"/>
    <property type="match status" value="1"/>
</dbReference>
<evidence type="ECO:0000313" key="4">
    <source>
        <dbReference type="Proteomes" id="UP001500791"/>
    </source>
</evidence>
<dbReference type="InterPro" id="IPR011059">
    <property type="entry name" value="Metal-dep_hydrolase_composite"/>
</dbReference>
<dbReference type="Gene3D" id="2.30.40.10">
    <property type="entry name" value="Urease, subunit C, domain 1"/>
    <property type="match status" value="2"/>
</dbReference>
<dbReference type="Gene3D" id="1.20.58.520">
    <property type="entry name" value="Amidohydrolase"/>
    <property type="match status" value="1"/>
</dbReference>
<dbReference type="Pfam" id="PF01979">
    <property type="entry name" value="Amidohydro_1"/>
    <property type="match status" value="1"/>
</dbReference>
<evidence type="ECO:0000259" key="2">
    <source>
        <dbReference type="Pfam" id="PF01979"/>
    </source>
</evidence>
<dbReference type="InterPro" id="IPR006680">
    <property type="entry name" value="Amidohydro-rel"/>
</dbReference>
<sequence>MFSFVSRLSATASMALVALALPVMAHAQTLAQTPVDLIIRDARVVDVKTGQVASDRAVIISGDTIIAVMADADVAGAYSAPETVDVDGRWVMPGLWDNHVHFGGAGLEEENADLMPLYVLNGVTGVRDAAGDLAQTVLDWRASPPRAIGPNLFTSGPKIEGIAPVWKGVIETGSEADIDAALDRLQALGADFVKITDNTLKPELFLYAVREAKKRGMKTSGHIPMSLTVLEAAEAGLSTIEHLNYLMKAGSRDEAGISADYLAGKYTYAQTMARYAETFDPEVALRVYRRLAELGVMASPTQHGSSTLAWLDRDDHSHDPELAYIGSGIRGTYGWRVERAAQATPEMIEARHFVEATTLKTFPLLREAGVRILAGTDAGFLNSFNYPGFSLHSELELYVANGLTPRDALEASVINGPALLGKSDRFGAVAEGKAADLVVLDADPLVDVANTRRINAVVRAGRILDRAALDALDADIRARVSAHEADAAAKAAN</sequence>
<feature type="domain" description="Amidohydrolase-related" evidence="2">
    <location>
        <begin position="197"/>
        <end position="463"/>
    </location>
</feature>
<proteinExistence type="predicted"/>
<dbReference type="EMBL" id="BAAAEJ010000002">
    <property type="protein sequence ID" value="GAA0378853.1"/>
    <property type="molecule type" value="Genomic_DNA"/>
</dbReference>
<comment type="caution">
    <text evidence="3">The sequence shown here is derived from an EMBL/GenBank/DDBJ whole genome shotgun (WGS) entry which is preliminary data.</text>
</comment>
<accession>A0ABN0Y0U8</accession>
<dbReference type="InterPro" id="IPR051781">
    <property type="entry name" value="Metallo-dep_Hydrolase"/>
</dbReference>
<keyword evidence="4" id="KW-1185">Reference proteome</keyword>
<feature type="chain" id="PRO_5046923929" evidence="1">
    <location>
        <begin position="28"/>
        <end position="493"/>
    </location>
</feature>
<gene>
    <name evidence="3" type="ORF">GCM10009093_02400</name>
</gene>
<dbReference type="PANTHER" id="PTHR43135:SF3">
    <property type="entry name" value="ALPHA-D-RIBOSE 1-METHYLPHOSPHONATE 5-TRIPHOSPHATE DIPHOSPHATASE"/>
    <property type="match status" value="1"/>
</dbReference>
<dbReference type="SUPFAM" id="SSF51556">
    <property type="entry name" value="Metallo-dependent hydrolases"/>
    <property type="match status" value="1"/>
</dbReference>
<name>A0ABN0Y0U8_9CAUL</name>
<reference evidence="3 4" key="1">
    <citation type="journal article" date="2019" name="Int. J. Syst. Evol. Microbiol.">
        <title>The Global Catalogue of Microorganisms (GCM) 10K type strain sequencing project: providing services to taxonomists for standard genome sequencing and annotation.</title>
        <authorList>
            <consortium name="The Broad Institute Genomics Platform"/>
            <consortium name="The Broad Institute Genome Sequencing Center for Infectious Disease"/>
            <person name="Wu L."/>
            <person name="Ma J."/>
        </authorList>
    </citation>
    <scope>NUCLEOTIDE SEQUENCE [LARGE SCALE GENOMIC DNA]</scope>
    <source>
        <strain evidence="3 4">JCM 13476</strain>
    </source>
</reference>
<dbReference type="RefSeq" id="WP_167178531.1">
    <property type="nucleotide sequence ID" value="NZ_BAAAEJ010000002.1"/>
</dbReference>
<dbReference type="PANTHER" id="PTHR43135">
    <property type="entry name" value="ALPHA-D-RIBOSE 1-METHYLPHOSPHONATE 5-TRIPHOSPHATE DIPHOSPHATASE"/>
    <property type="match status" value="1"/>
</dbReference>
<feature type="signal peptide" evidence="1">
    <location>
        <begin position="1"/>
        <end position="27"/>
    </location>
</feature>
<evidence type="ECO:0000256" key="1">
    <source>
        <dbReference type="SAM" id="SignalP"/>
    </source>
</evidence>
<dbReference type="Proteomes" id="UP001500791">
    <property type="component" value="Unassembled WGS sequence"/>
</dbReference>
<evidence type="ECO:0000313" key="3">
    <source>
        <dbReference type="EMBL" id="GAA0378853.1"/>
    </source>
</evidence>